<sequence length="29" mass="3592">MLIKASLRPVTMLLEYLYYEHNRRPLELE</sequence>
<protein>
    <submittedName>
        <fullName evidence="1">Uncharacterized protein</fullName>
    </submittedName>
</protein>
<dbReference type="EMBL" id="BK015385">
    <property type="protein sequence ID" value="DAE04289.1"/>
    <property type="molecule type" value="Genomic_DNA"/>
</dbReference>
<evidence type="ECO:0000313" key="1">
    <source>
        <dbReference type="EMBL" id="DAE04289.1"/>
    </source>
</evidence>
<proteinExistence type="predicted"/>
<accession>A0A8S5PD33</accession>
<reference evidence="1" key="1">
    <citation type="journal article" date="2021" name="Proc. Natl. Acad. Sci. U.S.A.">
        <title>A Catalog of Tens of Thousands of Viruses from Human Metagenomes Reveals Hidden Associations with Chronic Diseases.</title>
        <authorList>
            <person name="Tisza M.J."/>
            <person name="Buck C.B."/>
        </authorList>
    </citation>
    <scope>NUCLEOTIDE SEQUENCE</scope>
    <source>
        <strain evidence="1">CtFPV8</strain>
    </source>
</reference>
<name>A0A8S5PD33_9CAUD</name>
<organism evidence="1">
    <name type="scientific">Myoviridae sp. ctFPV8</name>
    <dbReference type="NCBI Taxonomy" id="2825068"/>
    <lineage>
        <taxon>Viruses</taxon>
        <taxon>Duplodnaviria</taxon>
        <taxon>Heunggongvirae</taxon>
        <taxon>Uroviricota</taxon>
        <taxon>Caudoviricetes</taxon>
    </lineage>
</organism>